<dbReference type="InterPro" id="IPR003593">
    <property type="entry name" value="AAA+_ATPase"/>
</dbReference>
<evidence type="ECO:0000256" key="2">
    <source>
        <dbReference type="ARBA" id="ARBA00005417"/>
    </source>
</evidence>
<dbReference type="NCBIfam" id="NF010167">
    <property type="entry name" value="PRK13648.1"/>
    <property type="match status" value="2"/>
</dbReference>
<dbReference type="PROSITE" id="PS50893">
    <property type="entry name" value="ABC_TRANSPORTER_2"/>
    <property type="match status" value="2"/>
</dbReference>
<feature type="domain" description="ABC transporter" evidence="10">
    <location>
        <begin position="19"/>
        <end position="249"/>
    </location>
</feature>
<evidence type="ECO:0000256" key="7">
    <source>
        <dbReference type="ARBA" id="ARBA00022967"/>
    </source>
</evidence>
<comment type="similarity">
    <text evidence="2">Belongs to the ABC transporter superfamily.</text>
</comment>
<dbReference type="GO" id="GO:0043190">
    <property type="term" value="C:ATP-binding cassette (ABC) transporter complex"/>
    <property type="evidence" value="ECO:0007669"/>
    <property type="project" value="TreeGrafter"/>
</dbReference>
<reference evidence="11 12" key="1">
    <citation type="journal article" date="2013" name="Genome Announc.">
        <title>Draft genome sequences for three mercury-methylating, sulfate-reducing bacteria.</title>
        <authorList>
            <person name="Brown S.D."/>
            <person name="Hurt R.A.Jr."/>
            <person name="Gilmour C.C."/>
            <person name="Elias D.A."/>
        </authorList>
    </citation>
    <scope>NUCLEOTIDE SEQUENCE [LARGE SCALE GENOMIC DNA]</scope>
    <source>
        <strain evidence="11 12">DSM 2059</strain>
    </source>
</reference>
<dbReference type="STRING" id="897.B2D07_01760"/>
<protein>
    <submittedName>
        <fullName evidence="11">ABC transporter related protein</fullName>
    </submittedName>
</protein>
<keyword evidence="8" id="KW-0472">Membrane</keyword>
<dbReference type="PANTHER" id="PTHR43553:SF24">
    <property type="entry name" value="ENERGY-COUPLING FACTOR TRANSPORTER ATP-BINDING PROTEIN ECFA1"/>
    <property type="match status" value="1"/>
</dbReference>
<dbReference type="InterPro" id="IPR003439">
    <property type="entry name" value="ABC_transporter-like_ATP-bd"/>
</dbReference>
<evidence type="ECO:0000256" key="9">
    <source>
        <dbReference type="SAM" id="MobiDB-lite"/>
    </source>
</evidence>
<evidence type="ECO:0000313" key="11">
    <source>
        <dbReference type="EMBL" id="EPR39892.1"/>
    </source>
</evidence>
<evidence type="ECO:0000256" key="8">
    <source>
        <dbReference type="ARBA" id="ARBA00023136"/>
    </source>
</evidence>
<dbReference type="GO" id="GO:0016887">
    <property type="term" value="F:ATP hydrolysis activity"/>
    <property type="evidence" value="ECO:0007669"/>
    <property type="project" value="InterPro"/>
</dbReference>
<dbReference type="InterPro" id="IPR050095">
    <property type="entry name" value="ECF_ABC_transporter_ATP-bd"/>
</dbReference>
<keyword evidence="4" id="KW-1003">Cell membrane</keyword>
<dbReference type="GO" id="GO:0042626">
    <property type="term" value="F:ATPase-coupled transmembrane transporter activity"/>
    <property type="evidence" value="ECO:0007669"/>
    <property type="project" value="TreeGrafter"/>
</dbReference>
<dbReference type="InterPro" id="IPR027417">
    <property type="entry name" value="P-loop_NTPase"/>
</dbReference>
<proteinExistence type="inferred from homology"/>
<dbReference type="SMART" id="SM00382">
    <property type="entry name" value="AAA"/>
    <property type="match status" value="2"/>
</dbReference>
<feature type="compositionally biased region" description="Basic and acidic residues" evidence="9">
    <location>
        <begin position="570"/>
        <end position="603"/>
    </location>
</feature>
<keyword evidence="12" id="KW-1185">Reference proteome</keyword>
<dbReference type="CDD" id="cd03225">
    <property type="entry name" value="ABC_cobalt_CbiO_domain1"/>
    <property type="match status" value="2"/>
</dbReference>
<keyword evidence="3" id="KW-0813">Transport</keyword>
<sequence length="603" mass="66599">MMHNPTPPVLRPDPKQTLFSIRRLTYRYADGTPALSGIDLDIAPGDRIALVGHNGSGKTTLVRQLCGLLSPSAGSVSYKGKLLAGAHLDAARLEIGLLFQDPDDQLFGHTLMDDAAFGPRNQGLARVSAEEAARVALEQVGLAGMAYKPPHNLSFGQKKRAALAGLLAMGPETLILDEPTTNLDPRQEEIFLNLLRDFPGTLVCISHDLIFLYELCDRAVVIDRGRIHHDYTLKELVSHRASLREHGLDFSFRLAPETADESGKTPGGVPAATPPGKTAPAPALVSLRDFRFRYPDGTPALAGVDLDIASGERVALVGENGAGKTTLLSCLLGLRRGEGTFHFAGEPVTKQRHRTLWRRVGMVFQDCADQLFCPSVGEEVAFGLRRLGCTPDETRQRVRETLARVRLSGFEDRVPLHLSGGERKRLALACVLAMSPDLLILDEPTAGLDPEGEELLLQIIGDLDTTLLLVSHDMFFVGELTRRTLVMHQGVIGCDVPTREFMRDEALGSLNGLAFTYRRDCSGAIRELQHEHEHSHPHRHRHEHPHRHGGMVHTHPHEHVHEHPHRFVHRHDGGDKAHDHAPLRYHEHPHPGHDSEPHDHEHP</sequence>
<feature type="region of interest" description="Disordered" evidence="9">
    <location>
        <begin position="258"/>
        <end position="278"/>
    </location>
</feature>
<evidence type="ECO:0000256" key="5">
    <source>
        <dbReference type="ARBA" id="ARBA00022741"/>
    </source>
</evidence>
<dbReference type="EMBL" id="ATHJ01000087">
    <property type="protein sequence ID" value="EPR39892.1"/>
    <property type="molecule type" value="Genomic_DNA"/>
</dbReference>
<dbReference type="FunFam" id="3.40.50.300:FF:000224">
    <property type="entry name" value="Energy-coupling factor transporter ATP-binding protein EcfA"/>
    <property type="match status" value="1"/>
</dbReference>
<evidence type="ECO:0000313" key="12">
    <source>
        <dbReference type="Proteomes" id="UP000014977"/>
    </source>
</evidence>
<evidence type="ECO:0000256" key="4">
    <source>
        <dbReference type="ARBA" id="ARBA00022475"/>
    </source>
</evidence>
<dbReference type="GO" id="GO:0005524">
    <property type="term" value="F:ATP binding"/>
    <property type="evidence" value="ECO:0007669"/>
    <property type="project" value="UniProtKB-KW"/>
</dbReference>
<dbReference type="PANTHER" id="PTHR43553">
    <property type="entry name" value="HEAVY METAL TRANSPORTER"/>
    <property type="match status" value="1"/>
</dbReference>
<dbReference type="eggNOG" id="COG4172">
    <property type="taxonomic scope" value="Bacteria"/>
</dbReference>
<name>S7TRW5_DESML</name>
<dbReference type="PROSITE" id="PS00211">
    <property type="entry name" value="ABC_TRANSPORTER_1"/>
    <property type="match status" value="2"/>
</dbReference>
<dbReference type="Pfam" id="PF00005">
    <property type="entry name" value="ABC_tran"/>
    <property type="match status" value="2"/>
</dbReference>
<accession>S7TRW5</accession>
<keyword evidence="6" id="KW-0067">ATP-binding</keyword>
<feature type="region of interest" description="Disordered" evidence="9">
    <location>
        <begin position="530"/>
        <end position="603"/>
    </location>
</feature>
<comment type="caution">
    <text evidence="11">The sequence shown here is derived from an EMBL/GenBank/DDBJ whole genome shotgun (WGS) entry which is preliminary data.</text>
</comment>
<evidence type="ECO:0000256" key="1">
    <source>
        <dbReference type="ARBA" id="ARBA00004236"/>
    </source>
</evidence>
<dbReference type="AlphaFoldDB" id="S7TRW5"/>
<dbReference type="SUPFAM" id="SSF52540">
    <property type="entry name" value="P-loop containing nucleoside triphosphate hydrolases"/>
    <property type="match status" value="2"/>
</dbReference>
<dbReference type="InterPro" id="IPR017871">
    <property type="entry name" value="ABC_transporter-like_CS"/>
</dbReference>
<dbReference type="InterPro" id="IPR015856">
    <property type="entry name" value="ABC_transpr_CbiO/EcfA_su"/>
</dbReference>
<dbReference type="Gene3D" id="3.40.50.300">
    <property type="entry name" value="P-loop containing nucleotide triphosphate hydrolases"/>
    <property type="match status" value="2"/>
</dbReference>
<keyword evidence="7" id="KW-1278">Translocase</keyword>
<feature type="compositionally biased region" description="Basic residues" evidence="9">
    <location>
        <begin position="535"/>
        <end position="554"/>
    </location>
</feature>
<dbReference type="Proteomes" id="UP000014977">
    <property type="component" value="Unassembled WGS sequence"/>
</dbReference>
<dbReference type="RefSeq" id="WP_020877222.1">
    <property type="nucleotide sequence ID" value="NZ_ATHJ01000087.1"/>
</dbReference>
<feature type="domain" description="ABC transporter" evidence="10">
    <location>
        <begin position="285"/>
        <end position="514"/>
    </location>
</feature>
<keyword evidence="5" id="KW-0547">Nucleotide-binding</keyword>
<evidence type="ECO:0000256" key="6">
    <source>
        <dbReference type="ARBA" id="ARBA00022840"/>
    </source>
</evidence>
<evidence type="ECO:0000259" key="10">
    <source>
        <dbReference type="PROSITE" id="PS50893"/>
    </source>
</evidence>
<feature type="compositionally biased region" description="Low complexity" evidence="9">
    <location>
        <begin position="267"/>
        <end position="278"/>
    </location>
</feature>
<organism evidence="11 12">
    <name type="scientific">Desulfococcus multivorans DSM 2059</name>
    <dbReference type="NCBI Taxonomy" id="1121405"/>
    <lineage>
        <taxon>Bacteria</taxon>
        <taxon>Pseudomonadati</taxon>
        <taxon>Thermodesulfobacteriota</taxon>
        <taxon>Desulfobacteria</taxon>
        <taxon>Desulfobacterales</taxon>
        <taxon>Desulfococcaceae</taxon>
        <taxon>Desulfococcus</taxon>
    </lineage>
</organism>
<comment type="subcellular location">
    <subcellularLocation>
        <location evidence="1">Cell membrane</location>
    </subcellularLocation>
</comment>
<gene>
    <name evidence="11" type="ORF">dsmv_2465</name>
</gene>
<evidence type="ECO:0000256" key="3">
    <source>
        <dbReference type="ARBA" id="ARBA00022448"/>
    </source>
</evidence>